<dbReference type="InterPro" id="IPR056632">
    <property type="entry name" value="DUF7730"/>
</dbReference>
<evidence type="ECO:0000313" key="3">
    <source>
        <dbReference type="Proteomes" id="UP000800094"/>
    </source>
</evidence>
<accession>A0A6A6J1A2</accession>
<dbReference type="OrthoDB" id="4757095at2759"/>
<proteinExistence type="predicted"/>
<dbReference type="RefSeq" id="XP_033691558.1">
    <property type="nucleotide sequence ID" value="XM_033831804.1"/>
</dbReference>
<feature type="domain" description="DUF7730" evidence="1">
    <location>
        <begin position="93"/>
        <end position="311"/>
    </location>
</feature>
<dbReference type="AlphaFoldDB" id="A0A6A6J1A2"/>
<keyword evidence="3" id="KW-1185">Reference proteome</keyword>
<dbReference type="EMBL" id="ML987189">
    <property type="protein sequence ID" value="KAF2256554.1"/>
    <property type="molecule type" value="Genomic_DNA"/>
</dbReference>
<name>A0A6A6J1A2_9PLEO</name>
<protein>
    <recommendedName>
        <fullName evidence="1">DUF7730 domain-containing protein</fullName>
    </recommendedName>
</protein>
<dbReference type="Proteomes" id="UP000800094">
    <property type="component" value="Unassembled WGS sequence"/>
</dbReference>
<dbReference type="Pfam" id="PF24864">
    <property type="entry name" value="DUF7730"/>
    <property type="match status" value="1"/>
</dbReference>
<dbReference type="GeneID" id="54585134"/>
<sequence>MTRNFSIWTELKWKLLDFVRGAREFRDDFRHDKSWRRAKKQRKAREKAYQAHHLSDLKALPAMRRRSLSLLAEGIEAHQSAKRGSRRPRGSSRPECRLLSLPVELRILIWENVITGNHIGLYRDNGRLTHVLLDHSNTRTPGELLAITPESIRNEVARLTEYSDGVSSCPPRGTKAKLSPLLKTCRTIYCEAIDHLYSGNNFVCLQNHTLRDFHKSVLPRRFAQIRSFHLHWQCKELFYGHGGFPAPWNDWTFRSIIREIGADIPQLENLSIFIQGPLVTQYSYWCLLKGLREIVDLASPKFFVVRFPWPERYLQSFGTQLSEIDGLLRDPAQVPFRVCQPHLQSAQDPHDMADTDTIDDTGWRVGAIFSPSEGEEAGFVITNYAIFTPL</sequence>
<evidence type="ECO:0000313" key="2">
    <source>
        <dbReference type="EMBL" id="KAF2256554.1"/>
    </source>
</evidence>
<dbReference type="PANTHER" id="PTHR38790">
    <property type="entry name" value="2EXR DOMAIN-CONTAINING PROTEIN-RELATED"/>
    <property type="match status" value="1"/>
</dbReference>
<dbReference type="PANTHER" id="PTHR38790:SF9">
    <property type="entry name" value="F-BOX DOMAIN-CONTAINING PROTEIN"/>
    <property type="match status" value="1"/>
</dbReference>
<organism evidence="2 3">
    <name type="scientific">Trematosphaeria pertusa</name>
    <dbReference type="NCBI Taxonomy" id="390896"/>
    <lineage>
        <taxon>Eukaryota</taxon>
        <taxon>Fungi</taxon>
        <taxon>Dikarya</taxon>
        <taxon>Ascomycota</taxon>
        <taxon>Pezizomycotina</taxon>
        <taxon>Dothideomycetes</taxon>
        <taxon>Pleosporomycetidae</taxon>
        <taxon>Pleosporales</taxon>
        <taxon>Massarineae</taxon>
        <taxon>Trematosphaeriaceae</taxon>
        <taxon>Trematosphaeria</taxon>
    </lineage>
</organism>
<gene>
    <name evidence="2" type="ORF">BU26DRAFT_545853</name>
</gene>
<evidence type="ECO:0000259" key="1">
    <source>
        <dbReference type="Pfam" id="PF24864"/>
    </source>
</evidence>
<reference evidence="2" key="1">
    <citation type="journal article" date="2020" name="Stud. Mycol.">
        <title>101 Dothideomycetes genomes: a test case for predicting lifestyles and emergence of pathogens.</title>
        <authorList>
            <person name="Haridas S."/>
            <person name="Albert R."/>
            <person name="Binder M."/>
            <person name="Bloem J."/>
            <person name="Labutti K."/>
            <person name="Salamov A."/>
            <person name="Andreopoulos B."/>
            <person name="Baker S."/>
            <person name="Barry K."/>
            <person name="Bills G."/>
            <person name="Bluhm B."/>
            <person name="Cannon C."/>
            <person name="Castanera R."/>
            <person name="Culley D."/>
            <person name="Daum C."/>
            <person name="Ezra D."/>
            <person name="Gonzalez J."/>
            <person name="Henrissat B."/>
            <person name="Kuo A."/>
            <person name="Liang C."/>
            <person name="Lipzen A."/>
            <person name="Lutzoni F."/>
            <person name="Magnuson J."/>
            <person name="Mondo S."/>
            <person name="Nolan M."/>
            <person name="Ohm R."/>
            <person name="Pangilinan J."/>
            <person name="Park H.-J."/>
            <person name="Ramirez L."/>
            <person name="Alfaro M."/>
            <person name="Sun H."/>
            <person name="Tritt A."/>
            <person name="Yoshinaga Y."/>
            <person name="Zwiers L.-H."/>
            <person name="Turgeon B."/>
            <person name="Goodwin S."/>
            <person name="Spatafora J."/>
            <person name="Crous P."/>
            <person name="Grigoriev I."/>
        </authorList>
    </citation>
    <scope>NUCLEOTIDE SEQUENCE</scope>
    <source>
        <strain evidence="2">CBS 122368</strain>
    </source>
</reference>